<protein>
    <submittedName>
        <fullName evidence="1">Serine/threonine protein phosphatase PrpC</fullName>
    </submittedName>
</protein>
<dbReference type="Proteomes" id="UP000198693">
    <property type="component" value="Unassembled WGS sequence"/>
</dbReference>
<proteinExistence type="predicted"/>
<keyword evidence="2" id="KW-1185">Reference proteome</keyword>
<dbReference type="STRING" id="463301.SAMN04487955_12613"/>
<reference evidence="2" key="1">
    <citation type="submission" date="2016-10" db="EMBL/GenBank/DDBJ databases">
        <authorList>
            <person name="Varghese N."/>
            <person name="Submissions S."/>
        </authorList>
    </citation>
    <scope>NUCLEOTIDE SEQUENCE [LARGE SCALE GENOMIC DNA]</scope>
    <source>
        <strain evidence="2">CGMCC 1.6981</strain>
    </source>
</reference>
<dbReference type="AlphaFoldDB" id="A0A1I7KM20"/>
<dbReference type="InterPro" id="IPR036457">
    <property type="entry name" value="PPM-type-like_dom_sf"/>
</dbReference>
<dbReference type="RefSeq" id="WP_139233049.1">
    <property type="nucleotide sequence ID" value="NZ_FPBP01000026.1"/>
</dbReference>
<dbReference type="SUPFAM" id="SSF81606">
    <property type="entry name" value="PP2C-like"/>
    <property type="match status" value="1"/>
</dbReference>
<evidence type="ECO:0000313" key="2">
    <source>
        <dbReference type="Proteomes" id="UP000198693"/>
    </source>
</evidence>
<organism evidence="1 2">
    <name type="scientific">Halomonas korlensis</name>
    <dbReference type="NCBI Taxonomy" id="463301"/>
    <lineage>
        <taxon>Bacteria</taxon>
        <taxon>Pseudomonadati</taxon>
        <taxon>Pseudomonadota</taxon>
        <taxon>Gammaproteobacteria</taxon>
        <taxon>Oceanospirillales</taxon>
        <taxon>Halomonadaceae</taxon>
        <taxon>Halomonas</taxon>
    </lineage>
</organism>
<accession>A0A1I7KM20</accession>
<dbReference type="OrthoDB" id="9801841at2"/>
<dbReference type="Gene3D" id="3.60.40.10">
    <property type="entry name" value="PPM-type phosphatase domain"/>
    <property type="match status" value="1"/>
</dbReference>
<name>A0A1I7KM20_9GAMM</name>
<gene>
    <name evidence="1" type="ORF">SAMN04487955_12613</name>
</gene>
<dbReference type="EMBL" id="FPBP01000026">
    <property type="protein sequence ID" value="SFU98482.1"/>
    <property type="molecule type" value="Genomic_DNA"/>
</dbReference>
<evidence type="ECO:0000313" key="1">
    <source>
        <dbReference type="EMBL" id="SFU98482.1"/>
    </source>
</evidence>
<sequence length="206" mass="23715">MELNYFRDQGKRDDNLDLFTCFSTKNTFFLVLADGYGKSSEEGISHYLQEICHKLIKNHEESTLPDILNSNPPEKLWMSILIAKISESELEVCSIGDCRAYINKNLITYDDSLAWRNLSKRKCFEDVAKLVAWHPLRHKLTDSMTPQRRKDIKTIKESISSGDILVFCTDGIWPIFHEDICSGSFDIKNLDIKTEDNSLAISILFK</sequence>